<organism evidence="1 2">
    <name type="scientific">Methylocapsa palsarum</name>
    <dbReference type="NCBI Taxonomy" id="1612308"/>
    <lineage>
        <taxon>Bacteria</taxon>
        <taxon>Pseudomonadati</taxon>
        <taxon>Pseudomonadota</taxon>
        <taxon>Alphaproteobacteria</taxon>
        <taxon>Hyphomicrobiales</taxon>
        <taxon>Beijerinckiaceae</taxon>
        <taxon>Methylocapsa</taxon>
    </lineage>
</organism>
<dbReference type="Gene3D" id="3.40.50.1220">
    <property type="entry name" value="TPP-binding domain"/>
    <property type="match status" value="1"/>
</dbReference>
<name>A0A1I4CDS8_9HYPH</name>
<dbReference type="SUPFAM" id="SSF52467">
    <property type="entry name" value="DHS-like NAD/FAD-binding domain"/>
    <property type="match status" value="1"/>
</dbReference>
<dbReference type="OrthoDB" id="5509947at2"/>
<evidence type="ECO:0000313" key="2">
    <source>
        <dbReference type="Proteomes" id="UP000198755"/>
    </source>
</evidence>
<dbReference type="Pfam" id="PF13289">
    <property type="entry name" value="SIR2_2"/>
    <property type="match status" value="1"/>
</dbReference>
<reference evidence="1 2" key="1">
    <citation type="submission" date="2016-10" db="EMBL/GenBank/DDBJ databases">
        <authorList>
            <person name="de Groot N.N."/>
        </authorList>
    </citation>
    <scope>NUCLEOTIDE SEQUENCE [LARGE SCALE GENOMIC DNA]</scope>
    <source>
        <strain evidence="1 2">NE2</strain>
    </source>
</reference>
<dbReference type="InterPro" id="IPR029035">
    <property type="entry name" value="DHS-like_NAD/FAD-binding_dom"/>
</dbReference>
<dbReference type="EMBL" id="FOSN01000021">
    <property type="protein sequence ID" value="SFK79334.1"/>
    <property type="molecule type" value="Genomic_DNA"/>
</dbReference>
<evidence type="ECO:0000313" key="1">
    <source>
        <dbReference type="EMBL" id="SFK79334.1"/>
    </source>
</evidence>
<dbReference type="AlphaFoldDB" id="A0A1I4CDS8"/>
<dbReference type="RefSeq" id="WP_091685962.1">
    <property type="nucleotide sequence ID" value="NZ_FOSN01000021.1"/>
</dbReference>
<gene>
    <name evidence="1" type="ORF">SAMN05444581_12132</name>
</gene>
<accession>A0A1I4CDS8</accession>
<sequence length="526" mass="59270">MTEHEDWTAWFQENYGEYPNYSELLDKLASTPSERRAILHSFIEPRESDEARRPTKAHHAVAKLAAEGAIRLILTTNFDRLIENALREAGVEPLVIASEDALAGATPVVHARCTVIKLHGDYQDARIKNTDAELAGYAPAIDGLLDEIFDRFGLIVVGWSGEWDAALRAALLRAPSRRYPFYWAARGQIGPLGQDLIDHRAGRSIAITDADSFFARLCDTVDALRQAARPHPQSVAMAVSLAKKYCRDDRYALEWAEMLTGEVAKIKSFINSTDYPTQQLTAKSLNALVKKFAALSEVLRRVCLVCGRWGTLKANQAIAQTVRSLWFRSHPLAGITYLSDLRDFCASCCFYWALAGEVVREDFFAVFHLMHGQIKNNGVNQALVSVLPVWGLVTDIDWRQLDGFERRRTPANDYLFTLFKDELCDAAIDEDNAEELFDRVELLISLEACHIRLLEIAANKRSWLWVPLGRYMWKRGGVAERLAEYDDLDNDRPLLQAGLLGGSPTSAKQTLDRMRKYFAENPSLTF</sequence>
<keyword evidence="2" id="KW-1185">Reference proteome</keyword>
<dbReference type="STRING" id="1612308.SAMN05444581_12132"/>
<proteinExistence type="predicted"/>
<dbReference type="Proteomes" id="UP000198755">
    <property type="component" value="Unassembled WGS sequence"/>
</dbReference>
<protein>
    <submittedName>
        <fullName evidence="1">SIR2-like domain-containing protein</fullName>
    </submittedName>
</protein>